<dbReference type="PANTHER" id="PTHR43861:SF1">
    <property type="entry name" value="TRANS-ACONITATE 2-METHYLTRANSFERASE"/>
    <property type="match status" value="1"/>
</dbReference>
<reference evidence="4" key="2">
    <citation type="submission" date="2023-01" db="EMBL/GenBank/DDBJ databases">
        <authorList>
            <person name="Sun Q."/>
            <person name="Evtushenko L."/>
        </authorList>
    </citation>
    <scope>NUCLEOTIDE SEQUENCE</scope>
    <source>
        <strain evidence="4">VKM B-2555</strain>
    </source>
</reference>
<reference evidence="4" key="1">
    <citation type="journal article" date="2014" name="Int. J. Syst. Evol. Microbiol.">
        <title>Complete genome sequence of Corynebacterium casei LMG S-19264T (=DSM 44701T), isolated from a smear-ripened cheese.</title>
        <authorList>
            <consortium name="US DOE Joint Genome Institute (JGI-PGF)"/>
            <person name="Walter F."/>
            <person name="Albersmeier A."/>
            <person name="Kalinowski J."/>
            <person name="Ruckert C."/>
        </authorList>
    </citation>
    <scope>NUCLEOTIDE SEQUENCE</scope>
    <source>
        <strain evidence="4">VKM B-2555</strain>
    </source>
</reference>
<keyword evidence="1" id="KW-0489">Methyltransferase</keyword>
<dbReference type="SUPFAM" id="SSF53335">
    <property type="entry name" value="S-adenosyl-L-methionine-dependent methyltransferases"/>
    <property type="match status" value="1"/>
</dbReference>
<evidence type="ECO:0000259" key="3">
    <source>
        <dbReference type="Pfam" id="PF13649"/>
    </source>
</evidence>
<keyword evidence="5" id="KW-1185">Reference proteome</keyword>
<dbReference type="RefSeq" id="WP_271205929.1">
    <property type="nucleotide sequence ID" value="NZ_BSFK01000016.1"/>
</dbReference>
<dbReference type="CDD" id="cd02440">
    <property type="entry name" value="AdoMet_MTases"/>
    <property type="match status" value="1"/>
</dbReference>
<gene>
    <name evidence="4" type="ORF">GCM10008171_33700</name>
</gene>
<evidence type="ECO:0000256" key="1">
    <source>
        <dbReference type="ARBA" id="ARBA00022603"/>
    </source>
</evidence>
<dbReference type="InterPro" id="IPR029063">
    <property type="entry name" value="SAM-dependent_MTases_sf"/>
</dbReference>
<organism evidence="4 5">
    <name type="scientific">Methylopila jiangsuensis</name>
    <dbReference type="NCBI Taxonomy" id="586230"/>
    <lineage>
        <taxon>Bacteria</taxon>
        <taxon>Pseudomonadati</taxon>
        <taxon>Pseudomonadota</taxon>
        <taxon>Alphaproteobacteria</taxon>
        <taxon>Hyphomicrobiales</taxon>
        <taxon>Methylopilaceae</taxon>
        <taxon>Methylopila</taxon>
    </lineage>
</organism>
<name>A0A9W6N5C6_9HYPH</name>
<evidence type="ECO:0000256" key="2">
    <source>
        <dbReference type="ARBA" id="ARBA00022679"/>
    </source>
</evidence>
<dbReference type="AlphaFoldDB" id="A0A9W6N5C6"/>
<dbReference type="EMBL" id="BSFK01000016">
    <property type="protein sequence ID" value="GLK78116.1"/>
    <property type="molecule type" value="Genomic_DNA"/>
</dbReference>
<evidence type="ECO:0000313" key="4">
    <source>
        <dbReference type="EMBL" id="GLK78116.1"/>
    </source>
</evidence>
<dbReference type="GO" id="GO:0032259">
    <property type="term" value="P:methylation"/>
    <property type="evidence" value="ECO:0007669"/>
    <property type="project" value="UniProtKB-KW"/>
</dbReference>
<proteinExistence type="predicted"/>
<keyword evidence="2" id="KW-0808">Transferase</keyword>
<evidence type="ECO:0000313" key="5">
    <source>
        <dbReference type="Proteomes" id="UP001143364"/>
    </source>
</evidence>
<dbReference type="Pfam" id="PF13649">
    <property type="entry name" value="Methyltransf_25"/>
    <property type="match status" value="1"/>
</dbReference>
<sequence length="201" mass="21606">MTLAIEGFFKGTGMPDADWWEALWPDPAAVIEAVGVRPGMAVVDLCCGDGWFTLPIAACARYVTGIDIDPALLDVARERLDGAGAANCTLFEADAYDLHRCVTDPVDHVLLANAFHGVPDQPRLLAAVRESLAPGGLFAVVNWHELDRAETAVLGQPRGPATEMRMPCGVTVEVVEAAGLLHEGTIEVSPFHYGALFRRDR</sequence>
<dbReference type="GO" id="GO:0008168">
    <property type="term" value="F:methyltransferase activity"/>
    <property type="evidence" value="ECO:0007669"/>
    <property type="project" value="UniProtKB-KW"/>
</dbReference>
<dbReference type="InterPro" id="IPR041698">
    <property type="entry name" value="Methyltransf_25"/>
</dbReference>
<dbReference type="Proteomes" id="UP001143364">
    <property type="component" value="Unassembled WGS sequence"/>
</dbReference>
<feature type="domain" description="Methyltransferase" evidence="3">
    <location>
        <begin position="42"/>
        <end position="136"/>
    </location>
</feature>
<comment type="caution">
    <text evidence="4">The sequence shown here is derived from an EMBL/GenBank/DDBJ whole genome shotgun (WGS) entry which is preliminary data.</text>
</comment>
<dbReference type="Gene3D" id="3.40.50.150">
    <property type="entry name" value="Vaccinia Virus protein VP39"/>
    <property type="match status" value="1"/>
</dbReference>
<dbReference type="PANTHER" id="PTHR43861">
    <property type="entry name" value="TRANS-ACONITATE 2-METHYLTRANSFERASE-RELATED"/>
    <property type="match status" value="1"/>
</dbReference>
<protein>
    <recommendedName>
        <fullName evidence="3">Methyltransferase domain-containing protein</fullName>
    </recommendedName>
</protein>
<accession>A0A9W6N5C6</accession>